<evidence type="ECO:0000256" key="3">
    <source>
        <dbReference type="ARBA" id="ARBA00022825"/>
    </source>
</evidence>
<protein>
    <recommendedName>
        <fullName evidence="7">Peptidase S8/S53 domain-containing protein</fullName>
    </recommendedName>
</protein>
<keyword evidence="3" id="KW-0378">Hydrolase</keyword>
<keyword evidence="3" id="KW-0720">Serine protease</keyword>
<evidence type="ECO:0000313" key="5">
    <source>
        <dbReference type="EMBL" id="CAE6414175.1"/>
    </source>
</evidence>
<comment type="similarity">
    <text evidence="1 4">Belongs to the peptidase S8 family.</text>
</comment>
<dbReference type="AlphaFoldDB" id="A0A8H2WZR1"/>
<dbReference type="PANTHER" id="PTHR43806">
    <property type="entry name" value="PEPTIDASE S8"/>
    <property type="match status" value="1"/>
</dbReference>
<gene>
    <name evidence="5" type="ORF">RDB_LOCUS25520</name>
</gene>
<keyword evidence="2" id="KW-0645">Protease</keyword>
<evidence type="ECO:0000313" key="6">
    <source>
        <dbReference type="Proteomes" id="UP000663831"/>
    </source>
</evidence>
<dbReference type="EMBL" id="CAJMWV010000771">
    <property type="protein sequence ID" value="CAE6414175.1"/>
    <property type="molecule type" value="Genomic_DNA"/>
</dbReference>
<dbReference type="GO" id="GO:0005615">
    <property type="term" value="C:extracellular space"/>
    <property type="evidence" value="ECO:0007669"/>
    <property type="project" value="TreeGrafter"/>
</dbReference>
<reference evidence="5" key="1">
    <citation type="submission" date="2021-01" db="EMBL/GenBank/DDBJ databases">
        <authorList>
            <person name="Kaushik A."/>
        </authorList>
    </citation>
    <scope>NUCLEOTIDE SEQUENCE</scope>
    <source>
        <strain evidence="5">AG3-1AP</strain>
    </source>
</reference>
<comment type="caution">
    <text evidence="4">Lacks conserved residue(s) required for the propagation of feature annotation.</text>
</comment>
<dbReference type="GO" id="GO:0006508">
    <property type="term" value="P:proteolysis"/>
    <property type="evidence" value="ECO:0007669"/>
    <property type="project" value="UniProtKB-KW"/>
</dbReference>
<comment type="caution">
    <text evidence="5">The sequence shown here is derived from an EMBL/GenBank/DDBJ whole genome shotgun (WGS) entry which is preliminary data.</text>
</comment>
<sequence>MRTIKRFQLDQSIPGKIVAGETGHLSMCTTLERAYTQHILHLAAELTGALHLAVTPTPTETDTTHASLAGIAVGTMYGIATQANIYAVKSMSDSGSGAISDIIAGINWVISSVKTSSRPSVVMLGAGGSVNTALDAAVVSATSQGIHFIVPAPTSNAGTSSPARVVSAVTVDVVGQSYTSGVDVCSKGTAVPCPSIQGPTASMTISAVGAAMARVAGIVASVLGTYGNASPASIETALKTHTSTTTNGCLVINTPW</sequence>
<dbReference type="Gene3D" id="3.40.50.200">
    <property type="entry name" value="Peptidase S8/S53 domain"/>
    <property type="match status" value="1"/>
</dbReference>
<dbReference type="SUPFAM" id="SSF52743">
    <property type="entry name" value="Subtilisin-like"/>
    <property type="match status" value="1"/>
</dbReference>
<dbReference type="Proteomes" id="UP000663831">
    <property type="component" value="Unassembled WGS sequence"/>
</dbReference>
<dbReference type="PANTHER" id="PTHR43806:SF58">
    <property type="entry name" value="ALKALINE PROTEASE 1-RELATED"/>
    <property type="match status" value="1"/>
</dbReference>
<evidence type="ECO:0000256" key="2">
    <source>
        <dbReference type="ARBA" id="ARBA00022670"/>
    </source>
</evidence>
<dbReference type="InterPro" id="IPR050131">
    <property type="entry name" value="Peptidase_S8_subtilisin-like"/>
</dbReference>
<evidence type="ECO:0000256" key="1">
    <source>
        <dbReference type="ARBA" id="ARBA00011073"/>
    </source>
</evidence>
<dbReference type="GO" id="GO:0004252">
    <property type="term" value="F:serine-type endopeptidase activity"/>
    <property type="evidence" value="ECO:0007669"/>
    <property type="project" value="InterPro"/>
</dbReference>
<name>A0A8H2WZR1_9AGAM</name>
<accession>A0A8H2WZR1</accession>
<dbReference type="InterPro" id="IPR036852">
    <property type="entry name" value="Peptidase_S8/S53_dom_sf"/>
</dbReference>
<organism evidence="5 6">
    <name type="scientific">Rhizoctonia solani</name>
    <dbReference type="NCBI Taxonomy" id="456999"/>
    <lineage>
        <taxon>Eukaryota</taxon>
        <taxon>Fungi</taxon>
        <taxon>Dikarya</taxon>
        <taxon>Basidiomycota</taxon>
        <taxon>Agaricomycotina</taxon>
        <taxon>Agaricomycetes</taxon>
        <taxon>Cantharellales</taxon>
        <taxon>Ceratobasidiaceae</taxon>
        <taxon>Rhizoctonia</taxon>
    </lineage>
</organism>
<evidence type="ECO:0008006" key="7">
    <source>
        <dbReference type="Google" id="ProtNLM"/>
    </source>
</evidence>
<proteinExistence type="inferred from homology"/>
<evidence type="ECO:0000256" key="4">
    <source>
        <dbReference type="PROSITE-ProRule" id="PRU01240"/>
    </source>
</evidence>
<dbReference type="PROSITE" id="PS51892">
    <property type="entry name" value="SUBTILASE"/>
    <property type="match status" value="1"/>
</dbReference>